<gene>
    <name evidence="1" type="ORF">AVDCRST_MAG89-5233</name>
</gene>
<evidence type="ECO:0000313" key="1">
    <source>
        <dbReference type="EMBL" id="CAA9379154.1"/>
    </source>
</evidence>
<dbReference type="AlphaFoldDB" id="A0A6J4N603"/>
<sequence length="51" mass="5437">MPCDCPPAGAWLPCALDVALARVWFIPACDVPSDRGEWPACPPDDDVRAVA</sequence>
<organism evidence="1">
    <name type="scientific">uncultured Gemmatimonadota bacterium</name>
    <dbReference type="NCBI Taxonomy" id="203437"/>
    <lineage>
        <taxon>Bacteria</taxon>
        <taxon>Pseudomonadati</taxon>
        <taxon>Gemmatimonadota</taxon>
        <taxon>environmental samples</taxon>
    </lineage>
</organism>
<dbReference type="EMBL" id="CADCTV010001099">
    <property type="protein sequence ID" value="CAA9379154.1"/>
    <property type="molecule type" value="Genomic_DNA"/>
</dbReference>
<accession>A0A6J4N603</accession>
<protein>
    <submittedName>
        <fullName evidence="1">Uncharacterized protein</fullName>
    </submittedName>
</protein>
<proteinExistence type="predicted"/>
<reference evidence="1" key="1">
    <citation type="submission" date="2020-02" db="EMBL/GenBank/DDBJ databases">
        <authorList>
            <person name="Meier V. D."/>
        </authorList>
    </citation>
    <scope>NUCLEOTIDE SEQUENCE</scope>
    <source>
        <strain evidence="1">AVDCRST_MAG89</strain>
    </source>
</reference>
<name>A0A6J4N603_9BACT</name>